<accession>A0A089YF04</accession>
<dbReference type="Proteomes" id="UP000029493">
    <property type="component" value="Chromosome"/>
</dbReference>
<evidence type="ECO:0000313" key="2">
    <source>
        <dbReference type="Proteomes" id="UP000029493"/>
    </source>
</evidence>
<dbReference type="OrthoDB" id="8480303at2"/>
<dbReference type="RefSeq" id="WP_038412926.1">
    <property type="nucleotide sequence ID" value="NZ_CP009455.1"/>
</dbReference>
<dbReference type="NCBIfam" id="TIGR04359">
    <property type="entry name" value="TrbK_RP4"/>
    <property type="match status" value="1"/>
</dbReference>
<dbReference type="KEGG" id="psw:LK03_13910"/>
<protein>
    <recommendedName>
        <fullName evidence="3">Entry exclusion lipoprotein TrbK</fullName>
    </recommendedName>
</protein>
<dbReference type="STRING" id="157783.LK03_13910"/>
<sequence>MRNRFATLAATMSVVAILAGCTEEKVPEPTAENCGPELYEKNLASLSKEANRHEFIAACKSFLASKKMTEWKFEKSPKGKY</sequence>
<proteinExistence type="predicted"/>
<dbReference type="AlphaFoldDB" id="A0A089YF04"/>
<evidence type="ECO:0000313" key="1">
    <source>
        <dbReference type="EMBL" id="AIR90323.1"/>
    </source>
</evidence>
<reference evidence="1 2" key="1">
    <citation type="submission" date="2014-09" db="EMBL/GenBank/DDBJ databases">
        <authorList>
            <person name="Chan K.-G."/>
        </authorList>
    </citation>
    <scope>NUCLEOTIDE SEQUENCE [LARGE SCALE GENOMIC DNA]</scope>
    <source>
        <strain evidence="1 2">ND07</strain>
    </source>
</reference>
<evidence type="ECO:0008006" key="3">
    <source>
        <dbReference type="Google" id="ProtNLM"/>
    </source>
</evidence>
<dbReference type="EMBL" id="CP009455">
    <property type="protein sequence ID" value="AIR90323.1"/>
    <property type="molecule type" value="Genomic_DNA"/>
</dbReference>
<organism evidence="1 2">
    <name type="scientific">Pseudomonas cremoricolorata</name>
    <dbReference type="NCBI Taxonomy" id="157783"/>
    <lineage>
        <taxon>Bacteria</taxon>
        <taxon>Pseudomonadati</taxon>
        <taxon>Pseudomonadota</taxon>
        <taxon>Gammaproteobacteria</taxon>
        <taxon>Pseudomonadales</taxon>
        <taxon>Pseudomonadaceae</taxon>
        <taxon>Pseudomonas</taxon>
    </lineage>
</organism>
<keyword evidence="2" id="KW-1185">Reference proteome</keyword>
<dbReference type="InterPro" id="IPR027584">
    <property type="entry name" value="TrbK_RP4"/>
</dbReference>
<dbReference type="PROSITE" id="PS51257">
    <property type="entry name" value="PROKAR_LIPOPROTEIN"/>
    <property type="match status" value="1"/>
</dbReference>
<gene>
    <name evidence="1" type="ORF">LK03_13910</name>
</gene>
<dbReference type="eggNOG" id="ENOG5032SHW">
    <property type="taxonomic scope" value="Bacteria"/>
</dbReference>
<name>A0A089YF04_9PSED</name>